<protein>
    <submittedName>
        <fullName evidence="2">Methyltransferase</fullName>
    </submittedName>
</protein>
<keyword evidence="2" id="KW-0489">Methyltransferase</keyword>
<proteinExistence type="predicted"/>
<dbReference type="SUPFAM" id="SSF53335">
    <property type="entry name" value="S-adenosyl-L-methionine-dependent methyltransferases"/>
    <property type="match status" value="1"/>
</dbReference>
<sequence>MSIAAHDNRKQYGNSDKLAARARLVTKYTISDVSWFPWIASQLPLKNGDHVLDIGCGPGWFWSSARDKLPKTLDLTLCDLSEGMVKEAQARCEPLNFGAFKCQQADASALPFEDQSFDAIIAMHMLYHVPDLEKAIADMHRLLKPGGFLAVTTNGIGDSAKIYQLATVFGSPPHNPVASVFGFDHANRMLSAQFGNVRMSQHPARLHITDPEDVFMMLTSFPPGDEADENQLANLRDAIAKEFVAGKGALETEKQFGLFLSVKNQ</sequence>
<dbReference type="Pfam" id="PF08241">
    <property type="entry name" value="Methyltransf_11"/>
    <property type="match status" value="1"/>
</dbReference>
<evidence type="ECO:0000259" key="1">
    <source>
        <dbReference type="Pfam" id="PF08241"/>
    </source>
</evidence>
<dbReference type="CDD" id="cd02440">
    <property type="entry name" value="AdoMet_MTases"/>
    <property type="match status" value="1"/>
</dbReference>
<organism evidence="2 3">
    <name type="scientific">Rhizobium oryziradicis</name>
    <dbReference type="NCBI Taxonomy" id="1867956"/>
    <lineage>
        <taxon>Bacteria</taxon>
        <taxon>Pseudomonadati</taxon>
        <taxon>Pseudomonadota</taxon>
        <taxon>Alphaproteobacteria</taxon>
        <taxon>Hyphomicrobiales</taxon>
        <taxon>Rhizobiaceae</taxon>
        <taxon>Rhizobium/Agrobacterium group</taxon>
        <taxon>Rhizobium</taxon>
    </lineage>
</organism>
<dbReference type="RefSeq" id="WP_075639922.1">
    <property type="nucleotide sequence ID" value="NZ_MKIM01000027.1"/>
</dbReference>
<dbReference type="PANTHER" id="PTHR43591">
    <property type="entry name" value="METHYLTRANSFERASE"/>
    <property type="match status" value="1"/>
</dbReference>
<reference evidence="2 3" key="1">
    <citation type="submission" date="2016-09" db="EMBL/GenBank/DDBJ databases">
        <title>Rhizobium oryziradicis sp. nov., isolated from the root of rice.</title>
        <authorList>
            <person name="Zhao J."/>
            <person name="Zhang X."/>
        </authorList>
    </citation>
    <scope>NUCLEOTIDE SEQUENCE [LARGE SCALE GENOMIC DNA]</scope>
    <source>
        <strain evidence="2 3">N19</strain>
    </source>
</reference>
<evidence type="ECO:0000313" key="2">
    <source>
        <dbReference type="EMBL" id="OLP44412.1"/>
    </source>
</evidence>
<dbReference type="OrthoDB" id="9770485at2"/>
<comment type="caution">
    <text evidence="2">The sequence shown here is derived from an EMBL/GenBank/DDBJ whole genome shotgun (WGS) entry which is preliminary data.</text>
</comment>
<dbReference type="GO" id="GO:0008757">
    <property type="term" value="F:S-adenosylmethionine-dependent methyltransferase activity"/>
    <property type="evidence" value="ECO:0007669"/>
    <property type="project" value="InterPro"/>
</dbReference>
<dbReference type="InterPro" id="IPR013216">
    <property type="entry name" value="Methyltransf_11"/>
</dbReference>
<evidence type="ECO:0000313" key="3">
    <source>
        <dbReference type="Proteomes" id="UP000186894"/>
    </source>
</evidence>
<dbReference type="Proteomes" id="UP000186894">
    <property type="component" value="Unassembled WGS sequence"/>
</dbReference>
<keyword evidence="2" id="KW-0808">Transferase</keyword>
<gene>
    <name evidence="2" type="ORF">BJF95_07720</name>
</gene>
<dbReference type="AlphaFoldDB" id="A0A1Q8ZR55"/>
<dbReference type="GO" id="GO:0032259">
    <property type="term" value="P:methylation"/>
    <property type="evidence" value="ECO:0007669"/>
    <property type="project" value="UniProtKB-KW"/>
</dbReference>
<accession>A0A1Q8ZR55</accession>
<dbReference type="STRING" id="1867956.BJF95_07720"/>
<dbReference type="EMBL" id="MKIM01000027">
    <property type="protein sequence ID" value="OLP44412.1"/>
    <property type="molecule type" value="Genomic_DNA"/>
</dbReference>
<dbReference type="PANTHER" id="PTHR43591:SF24">
    <property type="entry name" value="2-METHOXY-6-POLYPRENYL-1,4-BENZOQUINOL METHYLASE, MITOCHONDRIAL"/>
    <property type="match status" value="1"/>
</dbReference>
<name>A0A1Q8ZR55_9HYPH</name>
<feature type="domain" description="Methyltransferase type 11" evidence="1">
    <location>
        <begin position="52"/>
        <end position="150"/>
    </location>
</feature>
<dbReference type="Gene3D" id="3.40.50.150">
    <property type="entry name" value="Vaccinia Virus protein VP39"/>
    <property type="match status" value="1"/>
</dbReference>
<keyword evidence="3" id="KW-1185">Reference proteome</keyword>
<dbReference type="InterPro" id="IPR029063">
    <property type="entry name" value="SAM-dependent_MTases_sf"/>
</dbReference>